<dbReference type="EMBL" id="PGGS01000024">
    <property type="protein sequence ID" value="PNH11689.1"/>
    <property type="molecule type" value="Genomic_DNA"/>
</dbReference>
<reference evidence="6 7" key="1">
    <citation type="journal article" date="2017" name="Mol. Biol. Evol.">
        <title>The 4-celled Tetrabaena socialis nuclear genome reveals the essential components for genetic control of cell number at the origin of multicellularity in the volvocine lineage.</title>
        <authorList>
            <person name="Featherston J."/>
            <person name="Arakaki Y."/>
            <person name="Hanschen E.R."/>
            <person name="Ferris P.J."/>
            <person name="Michod R.E."/>
            <person name="Olson B.J.S.C."/>
            <person name="Nozaki H."/>
            <person name="Durand P.M."/>
        </authorList>
    </citation>
    <scope>NUCLEOTIDE SEQUENCE [LARGE SCALE GENOMIC DNA]</scope>
    <source>
        <strain evidence="6 7">NIES-571</strain>
    </source>
</reference>
<evidence type="ECO:0000256" key="4">
    <source>
        <dbReference type="ARBA" id="ARBA00022777"/>
    </source>
</evidence>
<dbReference type="AlphaFoldDB" id="A0A2J8AGP7"/>
<dbReference type="Pfam" id="PF03618">
    <property type="entry name" value="Kinase-PPPase"/>
    <property type="match status" value="1"/>
</dbReference>
<feature type="compositionally biased region" description="Basic and acidic residues" evidence="5">
    <location>
        <begin position="38"/>
        <end position="56"/>
    </location>
</feature>
<dbReference type="GO" id="GO:0005524">
    <property type="term" value="F:ATP binding"/>
    <property type="evidence" value="ECO:0007669"/>
    <property type="project" value="InterPro"/>
</dbReference>
<feature type="compositionally biased region" description="Polar residues" evidence="5">
    <location>
        <begin position="60"/>
        <end position="70"/>
    </location>
</feature>
<evidence type="ECO:0000256" key="5">
    <source>
        <dbReference type="SAM" id="MobiDB-lite"/>
    </source>
</evidence>
<feature type="region of interest" description="Disordered" evidence="5">
    <location>
        <begin position="109"/>
        <end position="145"/>
    </location>
</feature>
<dbReference type="GO" id="GO:0004674">
    <property type="term" value="F:protein serine/threonine kinase activity"/>
    <property type="evidence" value="ECO:0007669"/>
    <property type="project" value="UniProtKB-KW"/>
</dbReference>
<dbReference type="Proteomes" id="UP000236333">
    <property type="component" value="Unassembled WGS sequence"/>
</dbReference>
<evidence type="ECO:0000256" key="1">
    <source>
        <dbReference type="ARBA" id="ARBA00022527"/>
    </source>
</evidence>
<evidence type="ECO:0000313" key="6">
    <source>
        <dbReference type="EMBL" id="PNH11689.1"/>
    </source>
</evidence>
<name>A0A2J8AGP7_9CHLO</name>
<feature type="compositionally biased region" description="Low complexity" evidence="5">
    <location>
        <begin position="109"/>
        <end position="122"/>
    </location>
</feature>
<evidence type="ECO:0000256" key="2">
    <source>
        <dbReference type="ARBA" id="ARBA00022679"/>
    </source>
</evidence>
<dbReference type="PANTHER" id="PTHR31756:SF3">
    <property type="entry name" value="PYRUVATE, PHOSPHATE DIKINASE REGULATORY PROTEIN 1, CHLOROPLASTIC"/>
    <property type="match status" value="1"/>
</dbReference>
<feature type="non-terminal residue" evidence="6">
    <location>
        <position position="532"/>
    </location>
</feature>
<comment type="caution">
    <text evidence="6">The sequence shown here is derived from an EMBL/GenBank/DDBJ whole genome shotgun (WGS) entry which is preliminary data.</text>
</comment>
<feature type="compositionally biased region" description="Low complexity" evidence="5">
    <location>
        <begin position="203"/>
        <end position="228"/>
    </location>
</feature>
<evidence type="ECO:0000313" key="7">
    <source>
        <dbReference type="Proteomes" id="UP000236333"/>
    </source>
</evidence>
<dbReference type="InterPro" id="IPR005177">
    <property type="entry name" value="Kinase-pyrophosphorylase"/>
</dbReference>
<evidence type="ECO:0000256" key="3">
    <source>
        <dbReference type="ARBA" id="ARBA00022741"/>
    </source>
</evidence>
<sequence>MPGVPRPPMVEGQRATDVSPSEGSKGLESLDDMAAYVERTRLEEESIRRKREETTDAVRTGQSNQRQQSRVELQLLRMRQQEAVRRQQAIKLRIATELANAAVLAAGQAAPAPDAQPSTSGSSPPPGMPSMPGSGMGGAGPPRKKLMVGKKSKRLMAVAAANNLHRFVPPPTANASTALGTAQSFGNASTALGTAQSFGRTGPLGPIGSSSSPSFSASGANGSGSKALLSREDLIGRSKEGGREGGAGPAGDGSDTECALEEVIVPKPIFILSDCTGESAARTVRAALNQFEVRCRTQAPAQIMIFRFVESFERVMDVIREAAKEDALVVYTLVDPKTVKAVQTACQLQNVRYVDLWTTLLDTMEVHLNALRRYDRPPLRGAAAAVVGRGRVADPRERGVDGVPASLAETRQPKASLTPEYFRMIEAVEYTRKMDDGAKINSELNWARQLYNAHAEWPVLDVTLRGIEETAARILKLLNDRRGAASPQWVDAYHAKPDGADEADLLPPATANAPELIYGANESSGYLLQGLY</sequence>
<organism evidence="6 7">
    <name type="scientific">Tetrabaena socialis</name>
    <dbReference type="NCBI Taxonomy" id="47790"/>
    <lineage>
        <taxon>Eukaryota</taxon>
        <taxon>Viridiplantae</taxon>
        <taxon>Chlorophyta</taxon>
        <taxon>core chlorophytes</taxon>
        <taxon>Chlorophyceae</taxon>
        <taxon>CS clade</taxon>
        <taxon>Chlamydomonadales</taxon>
        <taxon>Tetrabaenaceae</taxon>
        <taxon>Tetrabaena</taxon>
    </lineage>
</organism>
<dbReference type="OrthoDB" id="416832at2759"/>
<accession>A0A2J8AGP7</accession>
<gene>
    <name evidence="6" type="ORF">TSOC_001444</name>
</gene>
<protein>
    <submittedName>
        <fullName evidence="6">Pyruvate, phosphate dikinase regulatory protein 1, chloroplastic</fullName>
    </submittedName>
</protein>
<feature type="region of interest" description="Disordered" evidence="5">
    <location>
        <begin position="1"/>
        <end position="70"/>
    </location>
</feature>
<keyword evidence="6" id="KW-0670">Pyruvate</keyword>
<proteinExistence type="predicted"/>
<keyword evidence="4 6" id="KW-0418">Kinase</keyword>
<dbReference type="PANTHER" id="PTHR31756">
    <property type="entry name" value="PYRUVATE, PHOSPHATE DIKINASE REGULATORY PROTEIN 1, CHLOROPLASTIC"/>
    <property type="match status" value="1"/>
</dbReference>
<feature type="region of interest" description="Disordered" evidence="5">
    <location>
        <begin position="194"/>
        <end position="229"/>
    </location>
</feature>
<keyword evidence="2" id="KW-0808">Transferase</keyword>
<keyword evidence="7" id="KW-1185">Reference proteome</keyword>
<keyword evidence="1" id="KW-0723">Serine/threonine-protein kinase</keyword>
<keyword evidence="3" id="KW-0547">Nucleotide-binding</keyword>